<feature type="region of interest" description="Disordered" evidence="1">
    <location>
        <begin position="1"/>
        <end position="22"/>
    </location>
</feature>
<comment type="caution">
    <text evidence="2">The sequence shown here is derived from an EMBL/GenBank/DDBJ whole genome shotgun (WGS) entry which is preliminary data.</text>
</comment>
<proteinExistence type="predicted"/>
<reference evidence="2 3" key="1">
    <citation type="submission" date="2017-11" db="EMBL/GenBank/DDBJ databases">
        <title>Molecular characterization of Burkholderia pseudomallei and closely related isolates from Vietnam.</title>
        <authorList>
            <person name="Ustinov D.V."/>
            <person name="Antonov A.S."/>
            <person name="Avdusheva E.F."/>
            <person name="Shpak I.M."/>
            <person name="Zakharova I.B."/>
            <person name="Thi L.A."/>
            <person name="Teteryatnikova N."/>
            <person name="Lopasteyskaya Y.A."/>
            <person name="Kuzyutina J.A."/>
            <person name="Ngo T.N."/>
            <person name="Victorov D.V."/>
        </authorList>
    </citation>
    <scope>NUCLEOTIDE SEQUENCE [LARGE SCALE GENOMIC DNA]</scope>
    <source>
        <strain evidence="2 3">V1512</strain>
    </source>
</reference>
<sequence length="47" mass="5048">MREACVARHLSRATRGRREPARATPAHAGICLPFTDALSNMQPGGCI</sequence>
<protein>
    <submittedName>
        <fullName evidence="2">Glycosyltransferase</fullName>
    </submittedName>
</protein>
<evidence type="ECO:0000256" key="1">
    <source>
        <dbReference type="SAM" id="MobiDB-lite"/>
    </source>
</evidence>
<name>A0AAX0UED8_BURPE</name>
<evidence type="ECO:0000313" key="3">
    <source>
        <dbReference type="Proteomes" id="UP000231878"/>
    </source>
</evidence>
<organism evidence="2 3">
    <name type="scientific">Burkholderia pseudomallei</name>
    <name type="common">Pseudomonas pseudomallei</name>
    <dbReference type="NCBI Taxonomy" id="28450"/>
    <lineage>
        <taxon>Bacteria</taxon>
        <taxon>Pseudomonadati</taxon>
        <taxon>Pseudomonadota</taxon>
        <taxon>Betaproteobacteria</taxon>
        <taxon>Burkholderiales</taxon>
        <taxon>Burkholderiaceae</taxon>
        <taxon>Burkholderia</taxon>
        <taxon>pseudomallei group</taxon>
    </lineage>
</organism>
<dbReference type="EMBL" id="PHRB01000004">
    <property type="protein sequence ID" value="PJO67151.1"/>
    <property type="molecule type" value="Genomic_DNA"/>
</dbReference>
<accession>A0AAX0UED8</accession>
<gene>
    <name evidence="2" type="ORF">CWD88_06620</name>
</gene>
<dbReference type="Proteomes" id="UP000231878">
    <property type="component" value="Unassembled WGS sequence"/>
</dbReference>
<evidence type="ECO:0000313" key="2">
    <source>
        <dbReference type="EMBL" id="PJO67151.1"/>
    </source>
</evidence>
<dbReference type="AlphaFoldDB" id="A0AAX0UED8"/>